<accession>A0A8S1GPW8</accession>
<dbReference type="Gene3D" id="3.30.160.60">
    <property type="entry name" value="Classic Zinc Finger"/>
    <property type="match status" value="1"/>
</dbReference>
<dbReference type="AlphaFoldDB" id="A0A8S1GPW8"/>
<comment type="caution">
    <text evidence="1">The sequence shown here is derived from an EMBL/GenBank/DDBJ whole genome shotgun (WGS) entry which is preliminary data.</text>
</comment>
<reference evidence="1" key="1">
    <citation type="submission" date="2020-10" db="EMBL/GenBank/DDBJ databases">
        <authorList>
            <person name="Kikuchi T."/>
        </authorList>
    </citation>
    <scope>NUCLEOTIDE SEQUENCE</scope>
    <source>
        <strain evidence="1">NKZ352</strain>
    </source>
</reference>
<sequence length="111" mass="12364">MKDIAANHIREGHAGNSALYRLANTKAAFQVLCKPCQEVLSSTQALREHCDSVAHRTQLRQPIVVFSCKLCPFETNTTSEATAHMTCHEPSTWPREQIGESSIQFPEKIAI</sequence>
<keyword evidence="2" id="KW-1185">Reference proteome</keyword>
<evidence type="ECO:0000313" key="1">
    <source>
        <dbReference type="EMBL" id="CAD6184643.1"/>
    </source>
</evidence>
<evidence type="ECO:0008006" key="3">
    <source>
        <dbReference type="Google" id="ProtNLM"/>
    </source>
</evidence>
<protein>
    <recommendedName>
        <fullName evidence="3">C2H2-type domain-containing protein</fullName>
    </recommendedName>
</protein>
<dbReference type="Proteomes" id="UP000835052">
    <property type="component" value="Unassembled WGS sequence"/>
</dbReference>
<gene>
    <name evidence="1" type="ORF">CAUJ_LOCUS562</name>
</gene>
<evidence type="ECO:0000313" key="2">
    <source>
        <dbReference type="Proteomes" id="UP000835052"/>
    </source>
</evidence>
<dbReference type="OrthoDB" id="5836967at2759"/>
<organism evidence="1 2">
    <name type="scientific">Caenorhabditis auriculariae</name>
    <dbReference type="NCBI Taxonomy" id="2777116"/>
    <lineage>
        <taxon>Eukaryota</taxon>
        <taxon>Metazoa</taxon>
        <taxon>Ecdysozoa</taxon>
        <taxon>Nematoda</taxon>
        <taxon>Chromadorea</taxon>
        <taxon>Rhabditida</taxon>
        <taxon>Rhabditina</taxon>
        <taxon>Rhabditomorpha</taxon>
        <taxon>Rhabditoidea</taxon>
        <taxon>Rhabditidae</taxon>
        <taxon>Peloderinae</taxon>
        <taxon>Caenorhabditis</taxon>
    </lineage>
</organism>
<dbReference type="EMBL" id="CAJGYM010000001">
    <property type="protein sequence ID" value="CAD6184643.1"/>
    <property type="molecule type" value="Genomic_DNA"/>
</dbReference>
<name>A0A8S1GPW8_9PELO</name>
<proteinExistence type="predicted"/>